<dbReference type="EMBL" id="JSUQ01000031">
    <property type="protein sequence ID" value="KHQ50087.1"/>
    <property type="molecule type" value="Genomic_DNA"/>
</dbReference>
<dbReference type="SUPFAM" id="SSF69304">
    <property type="entry name" value="Tricorn protease N-terminal domain"/>
    <property type="match status" value="1"/>
</dbReference>
<dbReference type="AlphaFoldDB" id="A0A0B3RQF3"/>
<sequence length="136" mass="15188">MTVSPDGSEIALIARGEVFVMSTRTGATRRVTSTPTLERYVSWSPDGRSLAYASERNGTWDIVEARLTRDADTGLSGAVPVEERILVGTAEDEFSPVYAPDGGRIAYFRNRTELRVRHRGRNFGDRPARKRVQFLL</sequence>
<comment type="caution">
    <text evidence="2">The sequence shown here is derived from an EMBL/GenBank/DDBJ whole genome shotgun (WGS) entry which is preliminary data.</text>
</comment>
<evidence type="ECO:0000313" key="3">
    <source>
        <dbReference type="Proteomes" id="UP000030960"/>
    </source>
</evidence>
<accession>A0A0B3RQF3</accession>
<dbReference type="Proteomes" id="UP000030960">
    <property type="component" value="Unassembled WGS sequence"/>
</dbReference>
<dbReference type="RefSeq" id="WP_190285499.1">
    <property type="nucleotide sequence ID" value="NZ_JSUQ01000031.1"/>
</dbReference>
<dbReference type="InterPro" id="IPR011042">
    <property type="entry name" value="6-blade_b-propeller_TolB-like"/>
</dbReference>
<evidence type="ECO:0000256" key="1">
    <source>
        <dbReference type="ARBA" id="ARBA00009820"/>
    </source>
</evidence>
<dbReference type="Pfam" id="PF07676">
    <property type="entry name" value="PD40"/>
    <property type="match status" value="2"/>
</dbReference>
<evidence type="ECO:0000313" key="2">
    <source>
        <dbReference type="EMBL" id="KHQ50087.1"/>
    </source>
</evidence>
<reference evidence="2 3" key="1">
    <citation type="submission" date="2014-10" db="EMBL/GenBank/DDBJ databases">
        <title>Genome sequence of Ponticoccus sp. strain UMTAT08 isolated from clonal culture of toxic dinoflagellate Alexandrium tamiyavanichii.</title>
        <authorList>
            <person name="Gan H.Y."/>
            <person name="Muhd D.-D."/>
            <person name="Mohd Noor M.E."/>
            <person name="Yeong Y.S."/>
            <person name="Usup G."/>
        </authorList>
    </citation>
    <scope>NUCLEOTIDE SEQUENCE [LARGE SCALE GENOMIC DNA]</scope>
    <source>
        <strain evidence="2 3">UMTAT08</strain>
    </source>
</reference>
<gene>
    <name evidence="2" type="ORF">OA50_05318</name>
</gene>
<dbReference type="PANTHER" id="PTHR36842:SF1">
    <property type="entry name" value="PROTEIN TOLB"/>
    <property type="match status" value="1"/>
</dbReference>
<comment type="similarity">
    <text evidence="1">Belongs to the TolB family.</text>
</comment>
<dbReference type="InterPro" id="IPR011659">
    <property type="entry name" value="WD40"/>
</dbReference>
<dbReference type="PANTHER" id="PTHR36842">
    <property type="entry name" value="PROTEIN TOLB HOMOLOG"/>
    <property type="match status" value="1"/>
</dbReference>
<organism evidence="2 3">
    <name type="scientific">Mameliella alba</name>
    <dbReference type="NCBI Taxonomy" id="561184"/>
    <lineage>
        <taxon>Bacteria</taxon>
        <taxon>Pseudomonadati</taxon>
        <taxon>Pseudomonadota</taxon>
        <taxon>Alphaproteobacteria</taxon>
        <taxon>Rhodobacterales</taxon>
        <taxon>Roseobacteraceae</taxon>
        <taxon>Mameliella</taxon>
    </lineage>
</organism>
<dbReference type="PATRIC" id="fig|1515334.3.peg.5328"/>
<keyword evidence="3" id="KW-1185">Reference proteome</keyword>
<name>A0A0B3RQF3_9RHOB</name>
<dbReference type="Gene3D" id="2.120.10.30">
    <property type="entry name" value="TolB, C-terminal domain"/>
    <property type="match status" value="1"/>
</dbReference>
<protein>
    <submittedName>
        <fullName evidence="2">Periplasmic component of the Tol biopolymer transport system</fullName>
    </submittedName>
</protein>
<proteinExistence type="inferred from homology"/>